<evidence type="ECO:0000313" key="2">
    <source>
        <dbReference type="Proteomes" id="UP001642360"/>
    </source>
</evidence>
<reference evidence="1 2" key="1">
    <citation type="submission" date="2024-02" db="EMBL/GenBank/DDBJ databases">
        <authorList>
            <person name="Vignale AGUSTIN F."/>
            <person name="Sosa J E."/>
            <person name="Modenutti C."/>
        </authorList>
    </citation>
    <scope>NUCLEOTIDE SEQUENCE [LARGE SCALE GENOMIC DNA]</scope>
</reference>
<dbReference type="EMBL" id="CAUOFW020009636">
    <property type="protein sequence ID" value="CAK9186662.1"/>
    <property type="molecule type" value="Genomic_DNA"/>
</dbReference>
<name>A0ABC8UZZ1_9AQUA</name>
<proteinExistence type="predicted"/>
<comment type="caution">
    <text evidence="1">The sequence shown here is derived from an EMBL/GenBank/DDBJ whole genome shotgun (WGS) entry which is preliminary data.</text>
</comment>
<keyword evidence="2" id="KW-1185">Reference proteome</keyword>
<gene>
    <name evidence="1" type="ORF">ILEXP_LOCUS57158</name>
</gene>
<dbReference type="AlphaFoldDB" id="A0ABC8UZZ1"/>
<accession>A0ABC8UZZ1</accession>
<evidence type="ECO:0000313" key="1">
    <source>
        <dbReference type="EMBL" id="CAK9186662.1"/>
    </source>
</evidence>
<sequence>MTGVRGIEEGTTAGASISVARVAYSLVDVEDDVCALSASSAATTTVTWSIAFKGSQEKRDLKKMAEEVIDRVEVFDYSDPLIEKSELDNSGMRDRHYLLNSTNRGDDHQRRKYMEVGRTYVVAAKFATEEA</sequence>
<protein>
    <submittedName>
        <fullName evidence="1">Uncharacterized protein</fullName>
    </submittedName>
</protein>
<organism evidence="1 2">
    <name type="scientific">Ilex paraguariensis</name>
    <name type="common">yerba mate</name>
    <dbReference type="NCBI Taxonomy" id="185542"/>
    <lineage>
        <taxon>Eukaryota</taxon>
        <taxon>Viridiplantae</taxon>
        <taxon>Streptophyta</taxon>
        <taxon>Embryophyta</taxon>
        <taxon>Tracheophyta</taxon>
        <taxon>Spermatophyta</taxon>
        <taxon>Magnoliopsida</taxon>
        <taxon>eudicotyledons</taxon>
        <taxon>Gunneridae</taxon>
        <taxon>Pentapetalae</taxon>
        <taxon>asterids</taxon>
        <taxon>campanulids</taxon>
        <taxon>Aquifoliales</taxon>
        <taxon>Aquifoliaceae</taxon>
        <taxon>Ilex</taxon>
    </lineage>
</organism>
<dbReference type="Proteomes" id="UP001642360">
    <property type="component" value="Unassembled WGS sequence"/>
</dbReference>